<proteinExistence type="predicted"/>
<gene>
    <name evidence="2" type="ORF">EG328_003362</name>
</gene>
<feature type="compositionally biased region" description="Polar residues" evidence="1">
    <location>
        <begin position="1102"/>
        <end position="1127"/>
    </location>
</feature>
<dbReference type="Proteomes" id="UP000447873">
    <property type="component" value="Unassembled WGS sequence"/>
</dbReference>
<sequence length="1408" mass="157194">MAKRRHNSFEDEQIERAKRPKLNPPRVAPPNAPVGPKAMNGTTRTTIEQQQLVASIMPQGHMGSYNSNFGLNSQSYSGNLAYANAFPTFQELQQSQQAAAAYQQQYTQDSPVAQVPGLQHGMQPQHQYAQQMPNRQQHPASPRQYVAQQFVPSPSSQQRNPRKRKMQQAQSMSQVFKKHKTNHTSASTPQKRGQYPTENTPPPQSTLTSTSVPTSSVELPNAIPGNSNIQYTASSLQTQDRQSTESTPPFLSTLTGVSIPPSCAKPSDVIPNGAMLPLFVEYAHILFQKSVGGFGKVFGQMAEKLQQEMIRKAEEEGIRGLAEHVAKYAVWQAISIAELNRSNSVVFQKASFIINKARKDPYEDDELASGEDQLQSEADELKSEEVFVTETSETQIGLPSEFDSSCCPAFTAMIEAVHNTRPPGKIQCCRCRGWGRHGKGNCPVLTGKEELNMNAMNKWISIKQDDILKDSKFDTFLQDQTSSTPTLSGIPYIRKDGRIRTNWATSHVPLVLQQEDFNFYAINSHYFNDAASMYQAVVPNHLRFESVQVSTGLDPSVRGPLMLMNIQRESRKLLVDRPEQLVDPLWEICLDTLNIFSSSWQTYTAAQRDDVHLLGKWKKRSELAMGAAIHKADVFLANLLFFKADAEKLLELMRFFEKQQDELMQIKVAPDPWCGTTEFGSFDNIRQILDARLKLHDGFEAYMGILGQRFADWFLSDYFMKSKTAQKALAKEFFPGLTRLFACRLDPYAHLGSYCPPRWTIAQGQKSDGSSYKYKTKMAWGDCGLVEPILPEYLDLFLENPKNFLDSFTTTDVHDFGYVHDQMLFCNSDFRTAVASLHCDKQTYQENKDRKQGKVAGAKQKLEDYPLSWDANAKPRFTPGGEPNERDKIIEKMAFDAKYAFWTLVASPTIAKDYESEDNVKARAGLPGLSVLDVHLCETARFREKIARKEAAMMKKSGENIEETANDRTMEEICRIGAVEFLTPDSYEHPLNDFNEDMPDFKDEAACNTWAANLGRKWNQHENFQRLVDAETKERLKKLNKQQGSGQPQDEPVGAISIASPVRASSTSPVTSYTPAKEDDLAVERAGKSVQEHVVMAAASITSSNHPHFAQNSAATPQRLTSTNTPPVVSEHSLHKAHAETATVVTPSKQPQSREMSPREAELKATLLARRAATKKAKEAQQPANSSTQGRKLASKRSREDEDTENPPVKRPRIANGDAPIAPSSPQPTEPNRSMPPPALVVSAPVPSFPTAAMHSPAKPSPLRQEVIQRDMQAVSSPLTSTNSPIFSNVSPRSPASPTTTEDNPVVSARKRKRDADNSDPIDQLLVTKRRALSSKRNPGSSTVAPHEKKEKEAEASLPAFLGPDGKVQVNICKDRFSVRRIRVSKPVNYELLDFDMVEVEEPDYTVY</sequence>
<feature type="region of interest" description="Disordered" evidence="1">
    <location>
        <begin position="234"/>
        <end position="253"/>
    </location>
</feature>
<feature type="compositionally biased region" description="Polar residues" evidence="1">
    <location>
        <begin position="1335"/>
        <end position="1344"/>
    </location>
</feature>
<protein>
    <submittedName>
        <fullName evidence="2">Uncharacterized protein</fullName>
    </submittedName>
</protein>
<evidence type="ECO:0000313" key="3">
    <source>
        <dbReference type="Proteomes" id="UP000447873"/>
    </source>
</evidence>
<feature type="region of interest" description="Disordered" evidence="1">
    <location>
        <begin position="1274"/>
        <end position="1354"/>
    </location>
</feature>
<feature type="compositionally biased region" description="Polar residues" evidence="1">
    <location>
        <begin position="122"/>
        <end position="139"/>
    </location>
</feature>
<feature type="region of interest" description="Disordered" evidence="1">
    <location>
        <begin position="1102"/>
        <end position="1243"/>
    </location>
</feature>
<feature type="compositionally biased region" description="Polar residues" evidence="1">
    <location>
        <begin position="1274"/>
        <end position="1303"/>
    </location>
</feature>
<reference evidence="2 3" key="1">
    <citation type="submission" date="2018-12" db="EMBL/GenBank/DDBJ databases">
        <title>Venturia inaequalis Genome Resource.</title>
        <authorList>
            <person name="Lichtner F.J."/>
        </authorList>
    </citation>
    <scope>NUCLEOTIDE SEQUENCE [LARGE SCALE GENOMIC DNA]</scope>
    <source>
        <strain evidence="2 3">120213</strain>
    </source>
</reference>
<evidence type="ECO:0000256" key="1">
    <source>
        <dbReference type="SAM" id="MobiDB-lite"/>
    </source>
</evidence>
<dbReference type="EMBL" id="WNWS01000020">
    <property type="protein sequence ID" value="KAE9987229.1"/>
    <property type="molecule type" value="Genomic_DNA"/>
</dbReference>
<feature type="compositionally biased region" description="Pro residues" evidence="1">
    <location>
        <begin position="22"/>
        <end position="33"/>
    </location>
</feature>
<accession>A0A8H3VHZ0</accession>
<feature type="region of interest" description="Disordered" evidence="1">
    <location>
        <begin position="1"/>
        <end position="40"/>
    </location>
</feature>
<feature type="compositionally biased region" description="Polar residues" evidence="1">
    <location>
        <begin position="146"/>
        <end position="159"/>
    </location>
</feature>
<evidence type="ECO:0000313" key="2">
    <source>
        <dbReference type="EMBL" id="KAE9987229.1"/>
    </source>
</evidence>
<comment type="caution">
    <text evidence="2">The sequence shown here is derived from an EMBL/GenBank/DDBJ whole genome shotgun (WGS) entry which is preliminary data.</text>
</comment>
<feature type="region of interest" description="Disordered" evidence="1">
    <location>
        <begin position="114"/>
        <end position="228"/>
    </location>
</feature>
<organism evidence="2 3">
    <name type="scientific">Venturia inaequalis</name>
    <name type="common">Apple scab fungus</name>
    <dbReference type="NCBI Taxonomy" id="5025"/>
    <lineage>
        <taxon>Eukaryota</taxon>
        <taxon>Fungi</taxon>
        <taxon>Dikarya</taxon>
        <taxon>Ascomycota</taxon>
        <taxon>Pezizomycotina</taxon>
        <taxon>Dothideomycetes</taxon>
        <taxon>Pleosporomycetidae</taxon>
        <taxon>Venturiales</taxon>
        <taxon>Venturiaceae</taxon>
        <taxon>Venturia</taxon>
    </lineage>
</organism>
<feature type="compositionally biased region" description="Pro residues" evidence="1">
    <location>
        <begin position="1223"/>
        <end position="1239"/>
    </location>
</feature>
<feature type="region of interest" description="Disordered" evidence="1">
    <location>
        <begin position="1059"/>
        <end position="1079"/>
    </location>
</feature>
<feature type="compositionally biased region" description="Polar residues" evidence="1">
    <location>
        <begin position="1143"/>
        <end position="1155"/>
    </location>
</feature>
<feature type="compositionally biased region" description="Low complexity" evidence="1">
    <location>
        <begin position="205"/>
        <end position="220"/>
    </location>
</feature>
<feature type="compositionally biased region" description="Polar residues" evidence="1">
    <location>
        <begin position="1063"/>
        <end position="1074"/>
    </location>
</feature>
<name>A0A8H3VHZ0_VENIN</name>